<proteinExistence type="predicted"/>
<name>A0A3N0U6T9_9GAMM</name>
<dbReference type="AlphaFoldDB" id="A0A3N0U6T9"/>
<dbReference type="Proteomes" id="UP000250186">
    <property type="component" value="Unassembled WGS sequence"/>
</dbReference>
<comment type="caution">
    <text evidence="3">The sequence shown here is derived from an EMBL/GenBank/DDBJ whole genome shotgun (WGS) entry which is preliminary data.</text>
</comment>
<sequence>MKPLCGAVLTRVFLTEASLFVYFFMAGGGFFRVFPAGLHCGVKLFHIFVYPFRAPFVYPPCVGWRWLSGTVGIKRPAIGDTIYPRQLDDRAKICWTTLLSLK</sequence>
<gene>
    <name evidence="2" type="ORF">AU492_08320</name>
    <name evidence="3" type="ORF">EC392_14825</name>
</gene>
<reference evidence="3 5" key="2">
    <citation type="submission" date="2018-10" db="EMBL/GenBank/DDBJ databases">
        <title>New species genome.</title>
        <authorList>
            <person name="Li Y."/>
        </authorList>
    </citation>
    <scope>NUCLEOTIDE SEQUENCE [LARGE SCALE GENOMIC DNA]</scope>
    <source>
        <strain evidence="3 5">L6_4B</strain>
    </source>
</reference>
<evidence type="ECO:0000313" key="5">
    <source>
        <dbReference type="Proteomes" id="UP000274511"/>
    </source>
</evidence>
<reference evidence="2 4" key="1">
    <citation type="submission" date="2016-02" db="EMBL/GenBank/DDBJ databases">
        <title>Species-wide whole genome sequencing reveals diversity, host range in Lonsdalea quercina.</title>
        <authorList>
            <person name="Li Y."/>
        </authorList>
    </citation>
    <scope>NUCLEOTIDE SEQUENCE [LARGE SCALE GENOMIC DNA]</scope>
    <source>
        <strain evidence="2 4">CFCC 12721</strain>
    </source>
</reference>
<accession>A0A3N0U6T9</accession>
<evidence type="ECO:0000313" key="3">
    <source>
        <dbReference type="EMBL" id="ROH76999.1"/>
    </source>
</evidence>
<protein>
    <submittedName>
        <fullName evidence="3">Uncharacterized protein</fullName>
    </submittedName>
</protein>
<dbReference type="EMBL" id="LUSW01000015">
    <property type="protein sequence ID" value="RAT34563.1"/>
    <property type="molecule type" value="Genomic_DNA"/>
</dbReference>
<evidence type="ECO:0000313" key="4">
    <source>
        <dbReference type="Proteomes" id="UP000250186"/>
    </source>
</evidence>
<keyword evidence="4" id="KW-1185">Reference proteome</keyword>
<keyword evidence="1" id="KW-1133">Transmembrane helix</keyword>
<keyword evidence="1" id="KW-0812">Transmembrane</keyword>
<dbReference type="EMBL" id="RJUJ01000018">
    <property type="protein sequence ID" value="ROH76999.1"/>
    <property type="molecule type" value="Genomic_DNA"/>
</dbReference>
<keyword evidence="1" id="KW-0472">Membrane</keyword>
<evidence type="ECO:0000256" key="1">
    <source>
        <dbReference type="SAM" id="Phobius"/>
    </source>
</evidence>
<organism evidence="3 5">
    <name type="scientific">Lonsdalea populi</name>
    <dbReference type="NCBI Taxonomy" id="1172565"/>
    <lineage>
        <taxon>Bacteria</taxon>
        <taxon>Pseudomonadati</taxon>
        <taxon>Pseudomonadota</taxon>
        <taxon>Gammaproteobacteria</taxon>
        <taxon>Enterobacterales</taxon>
        <taxon>Pectobacteriaceae</taxon>
        <taxon>Lonsdalea</taxon>
    </lineage>
</organism>
<feature type="transmembrane region" description="Helical" evidence="1">
    <location>
        <begin position="12"/>
        <end position="34"/>
    </location>
</feature>
<dbReference type="Proteomes" id="UP000274511">
    <property type="component" value="Unassembled WGS sequence"/>
</dbReference>
<evidence type="ECO:0000313" key="2">
    <source>
        <dbReference type="EMBL" id="RAT34563.1"/>
    </source>
</evidence>